<keyword evidence="2" id="KW-1185">Reference proteome</keyword>
<sequence length="130" mass="14289">MPVQAIIEHGTRPAYDLTDETGVLVTKLSIKPTREYVERKNSQRMVSYVRAENPRITFEFSGIIVGNSATGFADQHPGTAITALANFQSSVHGFSPTEGKIIYKDPTRELSDTDEPQVSFTAEMFPGIAP</sequence>
<name>A0ABP9PN24_9BACT</name>
<gene>
    <name evidence="1" type="ORF">GCM10023213_43760</name>
</gene>
<comment type="caution">
    <text evidence="1">The sequence shown here is derived from an EMBL/GenBank/DDBJ whole genome shotgun (WGS) entry which is preliminary data.</text>
</comment>
<protein>
    <submittedName>
        <fullName evidence="1">Uncharacterized protein</fullName>
    </submittedName>
</protein>
<dbReference type="Proteomes" id="UP001499852">
    <property type="component" value="Unassembled WGS sequence"/>
</dbReference>
<dbReference type="RefSeq" id="WP_345738550.1">
    <property type="nucleotide sequence ID" value="NZ_BAABIA010000011.1"/>
</dbReference>
<proteinExistence type="predicted"/>
<dbReference type="EMBL" id="BAABIA010000011">
    <property type="protein sequence ID" value="GAA5148108.1"/>
    <property type="molecule type" value="Genomic_DNA"/>
</dbReference>
<evidence type="ECO:0000313" key="2">
    <source>
        <dbReference type="Proteomes" id="UP001499852"/>
    </source>
</evidence>
<organism evidence="1 2">
    <name type="scientific">Prosthecobacter algae</name>
    <dbReference type="NCBI Taxonomy" id="1144682"/>
    <lineage>
        <taxon>Bacteria</taxon>
        <taxon>Pseudomonadati</taxon>
        <taxon>Verrucomicrobiota</taxon>
        <taxon>Verrucomicrobiia</taxon>
        <taxon>Verrucomicrobiales</taxon>
        <taxon>Verrucomicrobiaceae</taxon>
        <taxon>Prosthecobacter</taxon>
    </lineage>
</organism>
<accession>A0ABP9PN24</accession>
<reference evidence="2" key="1">
    <citation type="journal article" date="2019" name="Int. J. Syst. Evol. Microbiol.">
        <title>The Global Catalogue of Microorganisms (GCM) 10K type strain sequencing project: providing services to taxonomists for standard genome sequencing and annotation.</title>
        <authorList>
            <consortium name="The Broad Institute Genomics Platform"/>
            <consortium name="The Broad Institute Genome Sequencing Center for Infectious Disease"/>
            <person name="Wu L."/>
            <person name="Ma J."/>
        </authorList>
    </citation>
    <scope>NUCLEOTIDE SEQUENCE [LARGE SCALE GENOMIC DNA]</scope>
    <source>
        <strain evidence="2">JCM 18053</strain>
    </source>
</reference>
<evidence type="ECO:0000313" key="1">
    <source>
        <dbReference type="EMBL" id="GAA5148108.1"/>
    </source>
</evidence>